<accession>A0AAV7Q7H1</accession>
<protein>
    <submittedName>
        <fullName evidence="2">Uncharacterized protein</fullName>
    </submittedName>
</protein>
<dbReference type="AlphaFoldDB" id="A0AAV7Q7H1"/>
<dbReference type="Proteomes" id="UP001066276">
    <property type="component" value="Chromosome 6"/>
</dbReference>
<feature type="compositionally biased region" description="Basic and acidic residues" evidence="1">
    <location>
        <begin position="8"/>
        <end position="21"/>
    </location>
</feature>
<reference evidence="2" key="1">
    <citation type="journal article" date="2022" name="bioRxiv">
        <title>Sequencing and chromosome-scale assembly of the giantPleurodeles waltlgenome.</title>
        <authorList>
            <person name="Brown T."/>
            <person name="Elewa A."/>
            <person name="Iarovenko S."/>
            <person name="Subramanian E."/>
            <person name="Araus A.J."/>
            <person name="Petzold A."/>
            <person name="Susuki M."/>
            <person name="Suzuki K.-i.T."/>
            <person name="Hayashi T."/>
            <person name="Toyoda A."/>
            <person name="Oliveira C."/>
            <person name="Osipova E."/>
            <person name="Leigh N.D."/>
            <person name="Simon A."/>
            <person name="Yun M.H."/>
        </authorList>
    </citation>
    <scope>NUCLEOTIDE SEQUENCE</scope>
    <source>
        <strain evidence="2">20211129_DDA</strain>
        <tissue evidence="2">Liver</tissue>
    </source>
</reference>
<feature type="region of interest" description="Disordered" evidence="1">
    <location>
        <begin position="1"/>
        <end position="103"/>
    </location>
</feature>
<evidence type="ECO:0000313" key="2">
    <source>
        <dbReference type="EMBL" id="KAJ1136497.1"/>
    </source>
</evidence>
<name>A0AAV7Q7H1_PLEWA</name>
<feature type="region of interest" description="Disordered" evidence="1">
    <location>
        <begin position="233"/>
        <end position="252"/>
    </location>
</feature>
<dbReference type="EMBL" id="JANPWB010000010">
    <property type="protein sequence ID" value="KAJ1136497.1"/>
    <property type="molecule type" value="Genomic_DNA"/>
</dbReference>
<evidence type="ECO:0000313" key="3">
    <source>
        <dbReference type="Proteomes" id="UP001066276"/>
    </source>
</evidence>
<comment type="caution">
    <text evidence="2">The sequence shown here is derived from an EMBL/GenBank/DDBJ whole genome shotgun (WGS) entry which is preliminary data.</text>
</comment>
<organism evidence="2 3">
    <name type="scientific">Pleurodeles waltl</name>
    <name type="common">Iberian ribbed newt</name>
    <dbReference type="NCBI Taxonomy" id="8319"/>
    <lineage>
        <taxon>Eukaryota</taxon>
        <taxon>Metazoa</taxon>
        <taxon>Chordata</taxon>
        <taxon>Craniata</taxon>
        <taxon>Vertebrata</taxon>
        <taxon>Euteleostomi</taxon>
        <taxon>Amphibia</taxon>
        <taxon>Batrachia</taxon>
        <taxon>Caudata</taxon>
        <taxon>Salamandroidea</taxon>
        <taxon>Salamandridae</taxon>
        <taxon>Pleurodelinae</taxon>
        <taxon>Pleurodeles</taxon>
    </lineage>
</organism>
<proteinExistence type="predicted"/>
<evidence type="ECO:0000256" key="1">
    <source>
        <dbReference type="SAM" id="MobiDB-lite"/>
    </source>
</evidence>
<gene>
    <name evidence="2" type="ORF">NDU88_002913</name>
</gene>
<keyword evidence="3" id="KW-1185">Reference proteome</keyword>
<sequence length="289" mass="30741">MPDLSCQGERHGWGEPGERGAARSPWPEEQAEPRAAGRSSSPGWTARRRLAADTPGERCRGRGFAPVSATASWERRPGPSGVQTGVNKRRTVRTTAGELPRRAQEALGYSNELRCEDDILDYDETSIEEGELVDDGEEEIWWEQGGVGPANALSQSLQGVQEQPPARVQALEEGQRVRRKAQERPLSLPAGEEASVTMVSVSVEAIDAKGLGAMRLSKGVYVADAGVGTEGTAAQEPVKGCHPSSSNGVKEHRKDAVTDITSGAEAKGVCQLSCPLACVSLGNKTMLVS</sequence>